<feature type="domain" description="Glycoside-hydrolase family GH114 TIM-barrel" evidence="1">
    <location>
        <begin position="21"/>
        <end position="235"/>
    </location>
</feature>
<dbReference type="InterPro" id="IPR013785">
    <property type="entry name" value="Aldolase_TIM"/>
</dbReference>
<dbReference type="Pfam" id="PF03537">
    <property type="entry name" value="Glyco_hydro_114"/>
    <property type="match status" value="1"/>
</dbReference>
<sequence length="248" mass="26169">MTGCSAGASDIVLPPAGGVADYQLGGSYSLEPEVRIVARDSTETPAAGLYSICYLNGFQSQPGAEWPRELLLTDASGAPLADPGWPDEYLFDISTAANRDQLSEALAESIRGCASDGFQAVEFDNFDSYTRSAGALTQADAVAFATDLVAVAHTAGLAAGQKNAPDLAAEGATSIGFDFAVAEECFRYQECASYTDAYGQHVIDVEYADDVPATFAEVCASGDRPESLMLRDHNLTVRGTDGYVYQHC</sequence>
<evidence type="ECO:0000313" key="3">
    <source>
        <dbReference type="Proteomes" id="UP001501803"/>
    </source>
</evidence>
<evidence type="ECO:0000259" key="1">
    <source>
        <dbReference type="Pfam" id="PF03537"/>
    </source>
</evidence>
<dbReference type="InterPro" id="IPR017853">
    <property type="entry name" value="GH"/>
</dbReference>
<dbReference type="PANTHER" id="PTHR35273:SF2">
    <property type="entry name" value="ALPHA-GALACTOSIDASE"/>
    <property type="match status" value="1"/>
</dbReference>
<keyword evidence="3" id="KW-1185">Reference proteome</keyword>
<dbReference type="Gene3D" id="3.20.20.70">
    <property type="entry name" value="Aldolase class I"/>
    <property type="match status" value="1"/>
</dbReference>
<accession>A0ABP7L4Q2</accession>
<dbReference type="RefSeq" id="WP_345069501.1">
    <property type="nucleotide sequence ID" value="NZ_BAABCN010000017.1"/>
</dbReference>
<dbReference type="SUPFAM" id="SSF51445">
    <property type="entry name" value="(Trans)glycosidases"/>
    <property type="match status" value="1"/>
</dbReference>
<dbReference type="PANTHER" id="PTHR35273">
    <property type="entry name" value="ALPHA-1,4 POLYGALACTOSAMINIDASE, PUTATIVE (AFU_ORTHOLOGUE AFUA_3G07890)-RELATED"/>
    <property type="match status" value="1"/>
</dbReference>
<dbReference type="Proteomes" id="UP001501803">
    <property type="component" value="Unassembled WGS sequence"/>
</dbReference>
<proteinExistence type="predicted"/>
<name>A0ABP7L4Q2_9MICO</name>
<dbReference type="InterPro" id="IPR004352">
    <property type="entry name" value="GH114_TIM-barrel"/>
</dbReference>
<dbReference type="EMBL" id="BAABCN010000017">
    <property type="protein sequence ID" value="GAA3893157.1"/>
    <property type="molecule type" value="Genomic_DNA"/>
</dbReference>
<evidence type="ECO:0000313" key="2">
    <source>
        <dbReference type="EMBL" id="GAA3893157.1"/>
    </source>
</evidence>
<gene>
    <name evidence="2" type="ORF">GCM10022381_38560</name>
</gene>
<organism evidence="2 3">
    <name type="scientific">Leifsonia kafniensis</name>
    <dbReference type="NCBI Taxonomy" id="475957"/>
    <lineage>
        <taxon>Bacteria</taxon>
        <taxon>Bacillati</taxon>
        <taxon>Actinomycetota</taxon>
        <taxon>Actinomycetes</taxon>
        <taxon>Micrococcales</taxon>
        <taxon>Microbacteriaceae</taxon>
        <taxon>Leifsonia</taxon>
    </lineage>
</organism>
<comment type="caution">
    <text evidence="2">The sequence shown here is derived from an EMBL/GenBank/DDBJ whole genome shotgun (WGS) entry which is preliminary data.</text>
</comment>
<protein>
    <submittedName>
        <fullName evidence="2">Endo alpha-1,4 polygalactosaminidase</fullName>
    </submittedName>
</protein>
<reference evidence="3" key="1">
    <citation type="journal article" date="2019" name="Int. J. Syst. Evol. Microbiol.">
        <title>The Global Catalogue of Microorganisms (GCM) 10K type strain sequencing project: providing services to taxonomists for standard genome sequencing and annotation.</title>
        <authorList>
            <consortium name="The Broad Institute Genomics Platform"/>
            <consortium name="The Broad Institute Genome Sequencing Center for Infectious Disease"/>
            <person name="Wu L."/>
            <person name="Ma J."/>
        </authorList>
    </citation>
    <scope>NUCLEOTIDE SEQUENCE [LARGE SCALE GENOMIC DNA]</scope>
    <source>
        <strain evidence="3">JCM 17021</strain>
    </source>
</reference>